<evidence type="ECO:0000256" key="5">
    <source>
        <dbReference type="SAM" id="Phobius"/>
    </source>
</evidence>
<evidence type="ECO:0000256" key="4">
    <source>
        <dbReference type="ARBA" id="ARBA00023136"/>
    </source>
</evidence>
<feature type="transmembrane region" description="Helical" evidence="5">
    <location>
        <begin position="253"/>
        <end position="276"/>
    </location>
</feature>
<evidence type="ECO:0000313" key="8">
    <source>
        <dbReference type="Proteomes" id="UP000779049"/>
    </source>
</evidence>
<keyword evidence="8" id="KW-1185">Reference proteome</keyword>
<keyword evidence="2 5" id="KW-0812">Transmembrane</keyword>
<dbReference type="EMBL" id="VIRV01000001">
    <property type="protein sequence ID" value="MBY0757941.1"/>
    <property type="molecule type" value="Genomic_DNA"/>
</dbReference>
<reference evidence="7 8" key="1">
    <citation type="journal article" date="2020" name="New Microbes New Infect">
        <title>Sellimonas caecigallum sp. nov., description and genome sequence of a new member of the Sellimonas genus isolated from the cecum of feral chicken.</title>
        <authorList>
            <person name="Wongkuna S."/>
            <person name="Ghimire S."/>
            <person name="Antony L."/>
            <person name="Chankhamhaengdecha S."/>
            <person name="Janvilisri T."/>
            <person name="Scaria J."/>
        </authorList>
    </citation>
    <scope>NUCLEOTIDE SEQUENCE [LARGE SCALE GENOMIC DNA]</scope>
    <source>
        <strain evidence="7 8">SW451</strain>
    </source>
</reference>
<evidence type="ECO:0000259" key="6">
    <source>
        <dbReference type="Pfam" id="PF12698"/>
    </source>
</evidence>
<name>A0ABS7L4H2_9FIRM</name>
<evidence type="ECO:0000256" key="1">
    <source>
        <dbReference type="ARBA" id="ARBA00004141"/>
    </source>
</evidence>
<feature type="transmembrane region" description="Helical" evidence="5">
    <location>
        <begin position="380"/>
        <end position="399"/>
    </location>
</feature>
<keyword evidence="4 5" id="KW-0472">Membrane</keyword>
<feature type="transmembrane region" description="Helical" evidence="5">
    <location>
        <begin position="12"/>
        <end position="31"/>
    </location>
</feature>
<feature type="transmembrane region" description="Helical" evidence="5">
    <location>
        <begin position="296"/>
        <end position="318"/>
    </location>
</feature>
<gene>
    <name evidence="7" type="ORF">FLB61_02300</name>
</gene>
<comment type="subcellular location">
    <subcellularLocation>
        <location evidence="1">Membrane</location>
        <topology evidence="1">Multi-pass membrane protein</topology>
    </subcellularLocation>
</comment>
<evidence type="ECO:0000256" key="2">
    <source>
        <dbReference type="ARBA" id="ARBA00022692"/>
    </source>
</evidence>
<feature type="transmembrane region" description="Helical" evidence="5">
    <location>
        <begin position="214"/>
        <end position="232"/>
    </location>
</feature>
<feature type="domain" description="ABC-2 type transporter transmembrane" evidence="6">
    <location>
        <begin position="197"/>
        <end position="342"/>
    </location>
</feature>
<dbReference type="Pfam" id="PF12698">
    <property type="entry name" value="ABC2_membrane_3"/>
    <property type="match status" value="1"/>
</dbReference>
<comment type="caution">
    <text evidence="7">The sequence shown here is derived from an EMBL/GenBank/DDBJ whole genome shotgun (WGS) entry which is preliminary data.</text>
</comment>
<feature type="transmembrane region" description="Helical" evidence="5">
    <location>
        <begin position="325"/>
        <end position="343"/>
    </location>
</feature>
<proteinExistence type="predicted"/>
<protein>
    <submittedName>
        <fullName evidence="7">ABC transporter permease</fullName>
    </submittedName>
</protein>
<dbReference type="Proteomes" id="UP000779049">
    <property type="component" value="Unassembled WGS sequence"/>
</dbReference>
<keyword evidence="3 5" id="KW-1133">Transmembrane helix</keyword>
<evidence type="ECO:0000313" key="7">
    <source>
        <dbReference type="EMBL" id="MBY0757941.1"/>
    </source>
</evidence>
<organism evidence="7 8">
    <name type="scientific">Sellimonas caecigallum</name>
    <dbReference type="NCBI Taxonomy" id="2592333"/>
    <lineage>
        <taxon>Bacteria</taxon>
        <taxon>Bacillati</taxon>
        <taxon>Bacillota</taxon>
        <taxon>Clostridia</taxon>
        <taxon>Lachnospirales</taxon>
        <taxon>Lachnospiraceae</taxon>
        <taxon>Sellimonas</taxon>
    </lineage>
</organism>
<dbReference type="RefSeq" id="WP_221919281.1">
    <property type="nucleotide sequence ID" value="NZ_CP173660.1"/>
</dbReference>
<sequence length="428" mass="48311">MFLSLFKKECTQVFKSLIYWLFITCLALFFFTQMGKISFASKPVKGQEGGYGWKQSTEKSDIMEGTLGMLARDYDQDSFTTAPVGFTKHITLDASEKEKIARILETCTGLSISEIQDRYQEYVKENTVKLANGASMMAADNFKLPAKKGMSYKEFEKEMGKVSRILGPGSSYTKDRIKDNGMVEKTYEDALAEYEDLMEKDGFTGGYARMFCDYMGIILGILPVFVTATRVLRDKRSGIRELIFVRKASSFSIVCSRYLALCVTMFLPVLILSFYPLAECIGYAAGKDLALDYTAFFQYSFGWLLPSILIVTALSMLITEWTETAAAVLVQIVWWFFSIFSGQNAMRGGAYGFNLIPRHNTELNYTGFQADFSTLVWNRLFYTLLAVVLVVATVLIYEAKRKGRFGNGKISCNRKRNHTVSFDLAGTH</sequence>
<evidence type="ECO:0000256" key="3">
    <source>
        <dbReference type="ARBA" id="ARBA00022989"/>
    </source>
</evidence>
<accession>A0ABS7L4H2</accession>
<dbReference type="InterPro" id="IPR013525">
    <property type="entry name" value="ABC2_TM"/>
</dbReference>